<protein>
    <submittedName>
        <fullName evidence="2">Uncharacterized protein</fullName>
    </submittedName>
</protein>
<dbReference type="Proteomes" id="UP001590950">
    <property type="component" value="Unassembled WGS sequence"/>
</dbReference>
<reference evidence="2 3" key="1">
    <citation type="submission" date="2024-09" db="EMBL/GenBank/DDBJ databases">
        <title>Rethinking Asexuality: The Enigmatic Case of Functional Sexual Genes in Lepraria (Stereocaulaceae).</title>
        <authorList>
            <person name="Doellman M."/>
            <person name="Sun Y."/>
            <person name="Barcenas-Pena A."/>
            <person name="Lumbsch H.T."/>
            <person name="Grewe F."/>
        </authorList>
    </citation>
    <scope>NUCLEOTIDE SEQUENCE [LARGE SCALE GENOMIC DNA]</scope>
    <source>
        <strain evidence="2 3">Mercado 3170</strain>
    </source>
</reference>
<keyword evidence="3" id="KW-1185">Reference proteome</keyword>
<feature type="compositionally biased region" description="Pro residues" evidence="1">
    <location>
        <begin position="79"/>
        <end position="88"/>
    </location>
</feature>
<evidence type="ECO:0000256" key="1">
    <source>
        <dbReference type="SAM" id="MobiDB-lite"/>
    </source>
</evidence>
<evidence type="ECO:0000313" key="3">
    <source>
        <dbReference type="Proteomes" id="UP001590950"/>
    </source>
</evidence>
<gene>
    <name evidence="2" type="ORF">N7G274_009695</name>
</gene>
<organism evidence="2 3">
    <name type="scientific">Stereocaulon virgatum</name>
    <dbReference type="NCBI Taxonomy" id="373712"/>
    <lineage>
        <taxon>Eukaryota</taxon>
        <taxon>Fungi</taxon>
        <taxon>Dikarya</taxon>
        <taxon>Ascomycota</taxon>
        <taxon>Pezizomycotina</taxon>
        <taxon>Lecanoromycetes</taxon>
        <taxon>OSLEUM clade</taxon>
        <taxon>Lecanoromycetidae</taxon>
        <taxon>Lecanorales</taxon>
        <taxon>Lecanorineae</taxon>
        <taxon>Stereocaulaceae</taxon>
        <taxon>Stereocaulon</taxon>
    </lineage>
</organism>
<sequence length="245" mass="27313">MAPPDPPDAPITNSHPRPKRSTSLSSTKDTICTLRSRTLTALTPIHAKGTHSFSPTHKAPPQPPPVTLKENSDSIETLPKPPPTPKPQQKPFSQPHQDNSPPKNERILSQHIIHAHPSPPKPPPQPHTFSQPTSGETEVWGLPVRKSTSSTATITISRAREQIKATRRNAKSKEDEQMMPRLVKVPITHGFSGWVCCRCGGKRWFDIRCLCGQGTVEDREGGHWRCKGCRERGWWEGEKKLLVDD</sequence>
<dbReference type="EMBL" id="JBEFKJ010000039">
    <property type="protein sequence ID" value="KAL2037582.1"/>
    <property type="molecule type" value="Genomic_DNA"/>
</dbReference>
<accession>A0ABR3ZVF0</accession>
<feature type="compositionally biased region" description="Polar residues" evidence="1">
    <location>
        <begin position="11"/>
        <end position="41"/>
    </location>
</feature>
<proteinExistence type="predicted"/>
<evidence type="ECO:0000313" key="2">
    <source>
        <dbReference type="EMBL" id="KAL2037582.1"/>
    </source>
</evidence>
<name>A0ABR3ZVF0_9LECA</name>
<feature type="compositionally biased region" description="Pro residues" evidence="1">
    <location>
        <begin position="117"/>
        <end position="126"/>
    </location>
</feature>
<feature type="region of interest" description="Disordered" evidence="1">
    <location>
        <begin position="1"/>
        <end position="149"/>
    </location>
</feature>
<comment type="caution">
    <text evidence="2">The sequence shown here is derived from an EMBL/GenBank/DDBJ whole genome shotgun (WGS) entry which is preliminary data.</text>
</comment>